<proteinExistence type="predicted"/>
<evidence type="ECO:0000313" key="1">
    <source>
        <dbReference type="EMBL" id="KZV84403.1"/>
    </source>
</evidence>
<gene>
    <name evidence="1" type="ORF">EXIGLDRAFT_290185</name>
</gene>
<protein>
    <submittedName>
        <fullName evidence="1">Uncharacterized protein</fullName>
    </submittedName>
</protein>
<name>A0A165DF39_EXIGL</name>
<organism evidence="1 2">
    <name type="scientific">Exidia glandulosa HHB12029</name>
    <dbReference type="NCBI Taxonomy" id="1314781"/>
    <lineage>
        <taxon>Eukaryota</taxon>
        <taxon>Fungi</taxon>
        <taxon>Dikarya</taxon>
        <taxon>Basidiomycota</taxon>
        <taxon>Agaricomycotina</taxon>
        <taxon>Agaricomycetes</taxon>
        <taxon>Auriculariales</taxon>
        <taxon>Exidiaceae</taxon>
        <taxon>Exidia</taxon>
    </lineage>
</organism>
<reference evidence="1 2" key="1">
    <citation type="journal article" date="2016" name="Mol. Biol. Evol.">
        <title>Comparative Genomics of Early-Diverging Mushroom-Forming Fungi Provides Insights into the Origins of Lignocellulose Decay Capabilities.</title>
        <authorList>
            <person name="Nagy L.G."/>
            <person name="Riley R."/>
            <person name="Tritt A."/>
            <person name="Adam C."/>
            <person name="Daum C."/>
            <person name="Floudas D."/>
            <person name="Sun H."/>
            <person name="Yadav J.S."/>
            <person name="Pangilinan J."/>
            <person name="Larsson K.H."/>
            <person name="Matsuura K."/>
            <person name="Barry K."/>
            <person name="Labutti K."/>
            <person name="Kuo R."/>
            <person name="Ohm R.A."/>
            <person name="Bhattacharya S.S."/>
            <person name="Shirouzu T."/>
            <person name="Yoshinaga Y."/>
            <person name="Martin F.M."/>
            <person name="Grigoriev I.V."/>
            <person name="Hibbett D.S."/>
        </authorList>
    </citation>
    <scope>NUCLEOTIDE SEQUENCE [LARGE SCALE GENOMIC DNA]</scope>
    <source>
        <strain evidence="1 2">HHB12029</strain>
    </source>
</reference>
<dbReference type="EMBL" id="KV426226">
    <property type="protein sequence ID" value="KZV84403.1"/>
    <property type="molecule type" value="Genomic_DNA"/>
</dbReference>
<dbReference type="AlphaFoldDB" id="A0A165DF39"/>
<accession>A0A165DF39</accession>
<dbReference type="InParanoid" id="A0A165DF39"/>
<evidence type="ECO:0000313" key="2">
    <source>
        <dbReference type="Proteomes" id="UP000077266"/>
    </source>
</evidence>
<sequence length="156" mass="16572">MPLNAGANTCAWAVQPDHACHGRSARRPRRDTLRTAYPARRLSTRSVGSSTSHFTSSLIRLKLLATANHSRWLLAMVSCSAMAHSAFFPIRAGDLGMLMGLSACALGSSPSRASSVALTVLMAGGRRSPALQNGAYCLRPSFRPALSFTPTSSRAI</sequence>
<keyword evidence="2" id="KW-1185">Reference proteome</keyword>
<dbReference type="Proteomes" id="UP000077266">
    <property type="component" value="Unassembled WGS sequence"/>
</dbReference>